<keyword evidence="3" id="KW-1185">Reference proteome</keyword>
<feature type="chain" id="PRO_5029576579" evidence="1">
    <location>
        <begin position="25"/>
        <end position="150"/>
    </location>
</feature>
<protein>
    <submittedName>
        <fullName evidence="2">Uncharacterized protein</fullName>
    </submittedName>
</protein>
<accession>A0A7J7IYI3</accession>
<reference evidence="2" key="1">
    <citation type="submission" date="2020-06" db="EMBL/GenBank/DDBJ databases">
        <title>Draft genome of Bugula neritina, a colonial animal packing powerful symbionts and potential medicines.</title>
        <authorList>
            <person name="Rayko M."/>
        </authorList>
    </citation>
    <scope>NUCLEOTIDE SEQUENCE [LARGE SCALE GENOMIC DNA]</scope>
    <source>
        <strain evidence="2">Kwan_BN1</strain>
    </source>
</reference>
<dbReference type="AlphaFoldDB" id="A0A7J7IYI3"/>
<feature type="signal peptide" evidence="1">
    <location>
        <begin position="1"/>
        <end position="24"/>
    </location>
</feature>
<evidence type="ECO:0000313" key="2">
    <source>
        <dbReference type="EMBL" id="KAF6018268.1"/>
    </source>
</evidence>
<evidence type="ECO:0000256" key="1">
    <source>
        <dbReference type="SAM" id="SignalP"/>
    </source>
</evidence>
<evidence type="ECO:0000313" key="3">
    <source>
        <dbReference type="Proteomes" id="UP000593567"/>
    </source>
</evidence>
<sequence>MKRSVVFAPVCVILFTISLHDVAALGKVSKILNEILTGKSWEECSKENEVCYLDEDCCGEYQCRETRYLRGPKYTCVNIPSRLYRHLGPSRPSAAEISGIASSSQYTTEGNKCSSSFECDEGQCCQREVIYKGWSVWRCGEKSYYSECKD</sequence>
<name>A0A7J7IYI3_BUGNE</name>
<dbReference type="EMBL" id="VXIV02003325">
    <property type="protein sequence ID" value="KAF6018268.1"/>
    <property type="molecule type" value="Genomic_DNA"/>
</dbReference>
<organism evidence="2 3">
    <name type="scientific">Bugula neritina</name>
    <name type="common">Brown bryozoan</name>
    <name type="synonym">Sertularia neritina</name>
    <dbReference type="NCBI Taxonomy" id="10212"/>
    <lineage>
        <taxon>Eukaryota</taxon>
        <taxon>Metazoa</taxon>
        <taxon>Spiralia</taxon>
        <taxon>Lophotrochozoa</taxon>
        <taxon>Bryozoa</taxon>
        <taxon>Gymnolaemata</taxon>
        <taxon>Cheilostomatida</taxon>
        <taxon>Flustrina</taxon>
        <taxon>Buguloidea</taxon>
        <taxon>Bugulidae</taxon>
        <taxon>Bugula</taxon>
    </lineage>
</organism>
<proteinExistence type="predicted"/>
<dbReference type="Proteomes" id="UP000593567">
    <property type="component" value="Unassembled WGS sequence"/>
</dbReference>
<gene>
    <name evidence="2" type="ORF">EB796_023430</name>
</gene>
<keyword evidence="1" id="KW-0732">Signal</keyword>
<comment type="caution">
    <text evidence="2">The sequence shown here is derived from an EMBL/GenBank/DDBJ whole genome shotgun (WGS) entry which is preliminary data.</text>
</comment>